<dbReference type="InterPro" id="IPR050540">
    <property type="entry name" value="F-actin_Monoox_Mical"/>
</dbReference>
<organism evidence="4">
    <name type="scientific">Arcella intermedia</name>
    <dbReference type="NCBI Taxonomy" id="1963864"/>
    <lineage>
        <taxon>Eukaryota</taxon>
        <taxon>Amoebozoa</taxon>
        <taxon>Tubulinea</taxon>
        <taxon>Elardia</taxon>
        <taxon>Arcellinida</taxon>
        <taxon>Sphaerothecina</taxon>
        <taxon>Arcellidae</taxon>
        <taxon>Arcella</taxon>
    </lineage>
</organism>
<dbReference type="EMBL" id="GIBP01002496">
    <property type="protein sequence ID" value="NDV31465.1"/>
    <property type="molecule type" value="Transcribed_RNA"/>
</dbReference>
<dbReference type="Gene3D" id="3.50.50.60">
    <property type="entry name" value="FAD/NAD(P)-binding domain"/>
    <property type="match status" value="1"/>
</dbReference>
<protein>
    <recommendedName>
        <fullName evidence="3">[F-actin]-monooxygenase MICAL1-3-like Rossman domain-containing protein</fullName>
    </recommendedName>
</protein>
<evidence type="ECO:0000256" key="2">
    <source>
        <dbReference type="ARBA" id="ARBA00022490"/>
    </source>
</evidence>
<dbReference type="PANTHER" id="PTHR23167:SF54">
    <property type="entry name" value="[F-ACTIN]-MONOOXYGENASE MICAL"/>
    <property type="match status" value="1"/>
</dbReference>
<sequence length="453" mass="51150">MNKFKESESLDDILSSWQSVLDTVQAAPGQDVYTALKEKSYEIFWCRQLFQDIEKKRQHSDYDVPASNKNIVVIGAGPAGLLTAIECRMLGANVHVIEKRNYITRNNILHLWPFTVDYLKSLAAKVFYSKFGTGSINHIGTKYLQRILIKISLLIGINLNFGVEFLSKQNEGNKISINSNPSLQLPPIDILVGADGDGSVIVKEFEFSHAKKETFINVSLGITFNFVNNHSKEEMQLREFAISRQFAKDYFQSLKDKYGIDLENLVYYRGETHYFVMTPTKESLLNRQVFISNEDTTSQLISSNNISMDKLLSYVRDVANVVGIPESCEIEQTHTQSPDVAIFDFSRSKKTDEVVKVFFPQLVALVGDASLAPFWPQGTGCNRALLSALDTAWMFREIISKGKEDAQSLQDIVDQRAKSFTKMRTSLAESIRPFTKTSLNPDSRYGNGFTGIY</sequence>
<dbReference type="Pfam" id="PF25413">
    <property type="entry name" value="Rossman_Mical"/>
    <property type="match status" value="1"/>
</dbReference>
<evidence type="ECO:0000313" key="4">
    <source>
        <dbReference type="EMBL" id="NDV31465.1"/>
    </source>
</evidence>
<keyword evidence="2" id="KW-0963">Cytoplasm</keyword>
<accession>A0A6B2L3G4</accession>
<dbReference type="AlphaFoldDB" id="A0A6B2L3G4"/>
<dbReference type="InterPro" id="IPR057494">
    <property type="entry name" value="Rossman_Mical"/>
</dbReference>
<name>A0A6B2L3G4_9EUKA</name>
<proteinExistence type="predicted"/>
<dbReference type="GO" id="GO:0005737">
    <property type="term" value="C:cytoplasm"/>
    <property type="evidence" value="ECO:0007669"/>
    <property type="project" value="UniProtKB-SubCell"/>
</dbReference>
<evidence type="ECO:0000256" key="1">
    <source>
        <dbReference type="ARBA" id="ARBA00004496"/>
    </source>
</evidence>
<dbReference type="PANTHER" id="PTHR23167">
    <property type="entry name" value="CALPONIN HOMOLOGY DOMAIN-CONTAINING PROTEIN DDB_G0272472-RELATED"/>
    <property type="match status" value="1"/>
</dbReference>
<dbReference type="InterPro" id="IPR036188">
    <property type="entry name" value="FAD/NAD-bd_sf"/>
</dbReference>
<dbReference type="Pfam" id="PF13450">
    <property type="entry name" value="NAD_binding_8"/>
    <property type="match status" value="1"/>
</dbReference>
<comment type="subcellular location">
    <subcellularLocation>
        <location evidence="1">Cytoplasm</location>
    </subcellularLocation>
</comment>
<evidence type="ECO:0000259" key="3">
    <source>
        <dbReference type="Pfam" id="PF25413"/>
    </source>
</evidence>
<dbReference type="SUPFAM" id="SSF51905">
    <property type="entry name" value="FAD/NAD(P)-binding domain"/>
    <property type="match status" value="1"/>
</dbReference>
<feature type="domain" description="[F-actin]-monooxygenase MICAL1-3-like Rossman" evidence="3">
    <location>
        <begin position="219"/>
        <end position="344"/>
    </location>
</feature>
<reference evidence="4" key="1">
    <citation type="journal article" date="2020" name="J. Eukaryot. Microbiol.">
        <title>De novo Sequencing, Assembly and Annotation of the Transcriptome for the Free-Living Testate Amoeba Arcella intermedia.</title>
        <authorList>
            <person name="Ribeiro G.M."/>
            <person name="Porfirio-Sousa A.L."/>
            <person name="Maurer-Alcala X.X."/>
            <person name="Katz L.A."/>
            <person name="Lahr D.J.G."/>
        </authorList>
    </citation>
    <scope>NUCLEOTIDE SEQUENCE</scope>
</reference>